<dbReference type="GeneID" id="114241761"/>
<accession>A0A6J2JGV0</accession>
<protein>
    <submittedName>
        <fullName evidence="2">RNA transcription, translation and transport factor protein</fullName>
    </submittedName>
</protein>
<name>A0A6J2JGV0_BOMMA</name>
<dbReference type="Pfam" id="PF10036">
    <property type="entry name" value="RLL"/>
    <property type="match status" value="2"/>
</dbReference>
<sequence>MSNLFKLKLSALGHPNPEFFNCEDEKEYRSVVLWLEDQKIRHYKIEDREGLRNIDSDFWKEAYNTYQKDLVSPAAEGTLNEQLNWLLSYAVRLEYADNVDKYKNAKVEEKKKAPNVVSSNPLDNLDFSSQAFKAGVNRVCTVASIGPHPDPKIRLAALAKVLKTSPHPEPLQTEVNLVNQPSDVLKLLFVQDLRNLQTKINEALVAVQTVTADPRTDTKLGRVGR</sequence>
<dbReference type="InterPro" id="IPR019265">
    <property type="entry name" value="RTRAF"/>
</dbReference>
<evidence type="ECO:0000313" key="2">
    <source>
        <dbReference type="RefSeq" id="XP_028028518.1"/>
    </source>
</evidence>
<evidence type="ECO:0000313" key="1">
    <source>
        <dbReference type="Proteomes" id="UP000504629"/>
    </source>
</evidence>
<dbReference type="RefSeq" id="XP_028028518.1">
    <property type="nucleotide sequence ID" value="XM_028172717.1"/>
</dbReference>
<dbReference type="OrthoDB" id="514167at2759"/>
<gene>
    <name evidence="2" type="primary">LOC114241761</name>
</gene>
<keyword evidence="1" id="KW-1185">Reference proteome</keyword>
<dbReference type="Proteomes" id="UP000504629">
    <property type="component" value="Unplaced"/>
</dbReference>
<dbReference type="KEGG" id="bman:114241761"/>
<dbReference type="PANTHER" id="PTHR15924">
    <property type="entry name" value="CLE"/>
    <property type="match status" value="1"/>
</dbReference>
<proteinExistence type="predicted"/>
<dbReference type="AlphaFoldDB" id="A0A6J2JGV0"/>
<organism evidence="1 2">
    <name type="scientific">Bombyx mandarina</name>
    <name type="common">Wild silk moth</name>
    <name type="synonym">Wild silkworm</name>
    <dbReference type="NCBI Taxonomy" id="7092"/>
    <lineage>
        <taxon>Eukaryota</taxon>
        <taxon>Metazoa</taxon>
        <taxon>Ecdysozoa</taxon>
        <taxon>Arthropoda</taxon>
        <taxon>Hexapoda</taxon>
        <taxon>Insecta</taxon>
        <taxon>Pterygota</taxon>
        <taxon>Neoptera</taxon>
        <taxon>Endopterygota</taxon>
        <taxon>Lepidoptera</taxon>
        <taxon>Glossata</taxon>
        <taxon>Ditrysia</taxon>
        <taxon>Bombycoidea</taxon>
        <taxon>Bombycidae</taxon>
        <taxon>Bombycinae</taxon>
        <taxon>Bombyx</taxon>
    </lineage>
</organism>
<reference evidence="2" key="1">
    <citation type="submission" date="2025-08" db="UniProtKB">
        <authorList>
            <consortium name="RefSeq"/>
        </authorList>
    </citation>
    <scope>IDENTIFICATION</scope>
    <source>
        <tissue evidence="2">Silk gland</tissue>
    </source>
</reference>